<reference evidence="1 2" key="1">
    <citation type="submission" date="2019-09" db="EMBL/GenBank/DDBJ databases">
        <authorList>
            <person name="Khan S.A."/>
            <person name="Jeon C.O."/>
            <person name="Chun B.H."/>
            <person name="Jeong S.E."/>
        </authorList>
    </citation>
    <scope>NUCLEOTIDE SEQUENCE [LARGE SCALE GENOMIC DNA]</scope>
    <source>
        <strain evidence="1 2">KCTC 42508</strain>
    </source>
</reference>
<gene>
    <name evidence="1" type="ORF">F0361_15755</name>
</gene>
<dbReference type="InterPro" id="IPR036249">
    <property type="entry name" value="Thioredoxin-like_sf"/>
</dbReference>
<sequence>MLVLTNPKDQNIELGKVTWLRDYKDALDQSGLTQKPVLLFFQEIPGCSTCVNYGRDVLSHPLMVEFIENEFVPLAIYNNRPGADQDILNLYQEPSWNNPVAHFVNENGQDIIPKLANNYHPLGMYNKLVETLTALGKPIPKYAQLLGDDLKMQYGYYKQTIYETPCFWSGETTLMQHPAIKYTEAGWINGLEVVKVFYDESIASVAELDSYAAQEGFFVIGNHQEYKIDKRPQYYLSKSPYKYLPLSKAQRARINLAIPYRRNPNGYLSPKQAGIFSEVSKGIGVAGKSKQYLEDVETSWGF</sequence>
<evidence type="ECO:0000313" key="2">
    <source>
        <dbReference type="Proteomes" id="UP000323188"/>
    </source>
</evidence>
<protein>
    <submittedName>
        <fullName evidence="1">Thioredoxin family protein</fullName>
    </submittedName>
</protein>
<proteinExistence type="predicted"/>
<dbReference type="NCBIfam" id="NF041383">
    <property type="entry name" value="Trx_VPGUxxT_two"/>
    <property type="match status" value="1"/>
</dbReference>
<dbReference type="EMBL" id="VUOE01000002">
    <property type="protein sequence ID" value="KAA2217401.1"/>
    <property type="molecule type" value="Genomic_DNA"/>
</dbReference>
<dbReference type="InterPro" id="IPR036509">
    <property type="entry name" value="Met_Sox_Rdtase_MsrA_sf"/>
</dbReference>
<dbReference type="RefSeq" id="WP_154920054.1">
    <property type="nucleotide sequence ID" value="NZ_VUOE01000002.1"/>
</dbReference>
<accession>A0A5B2TRV4</accession>
<dbReference type="AlphaFoldDB" id="A0A5B2TRV4"/>
<organism evidence="1 2">
    <name type="scientific">Maribacter flavus</name>
    <dbReference type="NCBI Taxonomy" id="1658664"/>
    <lineage>
        <taxon>Bacteria</taxon>
        <taxon>Pseudomonadati</taxon>
        <taxon>Bacteroidota</taxon>
        <taxon>Flavobacteriia</taxon>
        <taxon>Flavobacteriales</taxon>
        <taxon>Flavobacteriaceae</taxon>
        <taxon>Maribacter</taxon>
    </lineage>
</organism>
<dbReference type="Gene3D" id="3.40.30.10">
    <property type="entry name" value="Glutaredoxin"/>
    <property type="match status" value="1"/>
</dbReference>
<dbReference type="GO" id="GO:0008113">
    <property type="term" value="F:peptide-methionine (S)-S-oxide reductase activity"/>
    <property type="evidence" value="ECO:0007669"/>
    <property type="project" value="InterPro"/>
</dbReference>
<dbReference type="Pfam" id="PF13899">
    <property type="entry name" value="Thioredoxin_7"/>
    <property type="match status" value="1"/>
</dbReference>
<dbReference type="SUPFAM" id="SSF52833">
    <property type="entry name" value="Thioredoxin-like"/>
    <property type="match status" value="1"/>
</dbReference>
<name>A0A5B2TRV4_9FLAO</name>
<dbReference type="Proteomes" id="UP000323188">
    <property type="component" value="Unassembled WGS sequence"/>
</dbReference>
<evidence type="ECO:0000313" key="1">
    <source>
        <dbReference type="EMBL" id="KAA2217401.1"/>
    </source>
</evidence>
<comment type="caution">
    <text evidence="1">The sequence shown here is derived from an EMBL/GenBank/DDBJ whole genome shotgun (WGS) entry which is preliminary data.</text>
</comment>
<dbReference type="SUPFAM" id="SSF55068">
    <property type="entry name" value="Peptide methionine sulfoxide reductase"/>
    <property type="match status" value="1"/>
</dbReference>